<dbReference type="InterPro" id="IPR000014">
    <property type="entry name" value="PAS"/>
</dbReference>
<dbReference type="Proteomes" id="UP001595748">
    <property type="component" value="Unassembled WGS sequence"/>
</dbReference>
<evidence type="ECO:0000256" key="3">
    <source>
        <dbReference type="ARBA" id="ARBA00023163"/>
    </source>
</evidence>
<dbReference type="InterPro" id="IPR009057">
    <property type="entry name" value="Homeodomain-like_sf"/>
</dbReference>
<accession>A0ABV8A1E2</accession>
<protein>
    <submittedName>
        <fullName evidence="6">Helix-turn-helix domain-containing protein</fullName>
    </submittedName>
</protein>
<dbReference type="SMART" id="SM00342">
    <property type="entry name" value="HTH_ARAC"/>
    <property type="match status" value="1"/>
</dbReference>
<dbReference type="SUPFAM" id="SSF46689">
    <property type="entry name" value="Homeodomain-like"/>
    <property type="match status" value="2"/>
</dbReference>
<dbReference type="PROSITE" id="PS01124">
    <property type="entry name" value="HTH_ARAC_FAMILY_2"/>
    <property type="match status" value="1"/>
</dbReference>
<evidence type="ECO:0000313" key="7">
    <source>
        <dbReference type="Proteomes" id="UP001595748"/>
    </source>
</evidence>
<dbReference type="InterPro" id="IPR018062">
    <property type="entry name" value="HTH_AraC-typ_CS"/>
</dbReference>
<sequence length="236" mass="26513">MTSSELPIQTALLEVLNYLPDTVVFVKDMQASYVYGNRTLLSRLGLASLDDLRGRTASDLFPPQLGEGYTKQDFGVLSGEPLTEQLELHLYPSGQVGWCLTTKRALRNETGEVTGLVGLSRDLKLPQTQLDELGEVMTYLQQHYAQPLTIQALADRAQMSLSTFERQVRRIYGVTPTQFLIRTRLEAATRLLRETDWPITQVALECGYFDHSAFSRVFRATVGLSPSAYRTFAQQT</sequence>
<dbReference type="InterPro" id="IPR000700">
    <property type="entry name" value="PAS-assoc_C"/>
</dbReference>
<feature type="domain" description="HTH araC/xylS-type" evidence="4">
    <location>
        <begin position="134"/>
        <end position="232"/>
    </location>
</feature>
<dbReference type="EMBL" id="JBHRZF010000001">
    <property type="protein sequence ID" value="MFC3859176.1"/>
    <property type="molecule type" value="Genomic_DNA"/>
</dbReference>
<dbReference type="InterPro" id="IPR035965">
    <property type="entry name" value="PAS-like_dom_sf"/>
</dbReference>
<dbReference type="InterPro" id="IPR020449">
    <property type="entry name" value="Tscrpt_reg_AraC-type_HTH"/>
</dbReference>
<dbReference type="SUPFAM" id="SSF55785">
    <property type="entry name" value="PYP-like sensor domain (PAS domain)"/>
    <property type="match status" value="1"/>
</dbReference>
<dbReference type="CDD" id="cd00130">
    <property type="entry name" value="PAS"/>
    <property type="match status" value="1"/>
</dbReference>
<dbReference type="PRINTS" id="PR00032">
    <property type="entry name" value="HTHARAC"/>
</dbReference>
<proteinExistence type="predicted"/>
<keyword evidence="7" id="KW-1185">Reference proteome</keyword>
<comment type="caution">
    <text evidence="6">The sequence shown here is derived from an EMBL/GenBank/DDBJ whole genome shotgun (WGS) entry which is preliminary data.</text>
</comment>
<keyword evidence="3" id="KW-0804">Transcription</keyword>
<feature type="domain" description="PAC" evidence="5">
    <location>
        <begin position="82"/>
        <end position="135"/>
    </location>
</feature>
<evidence type="ECO:0000259" key="4">
    <source>
        <dbReference type="PROSITE" id="PS01124"/>
    </source>
</evidence>
<dbReference type="PANTHER" id="PTHR43280:SF28">
    <property type="entry name" value="HTH-TYPE TRANSCRIPTIONAL ACTIVATOR RHAS"/>
    <property type="match status" value="1"/>
</dbReference>
<dbReference type="PROSITE" id="PS00041">
    <property type="entry name" value="HTH_ARAC_FAMILY_1"/>
    <property type="match status" value="1"/>
</dbReference>
<dbReference type="InterPro" id="IPR018060">
    <property type="entry name" value="HTH_AraC"/>
</dbReference>
<dbReference type="Gene3D" id="3.30.450.20">
    <property type="entry name" value="PAS domain"/>
    <property type="match status" value="1"/>
</dbReference>
<gene>
    <name evidence="6" type="ORF">ACFOPQ_00120</name>
</gene>
<organism evidence="6 7">
    <name type="scientific">Deinococcus antarcticus</name>
    <dbReference type="NCBI Taxonomy" id="1298767"/>
    <lineage>
        <taxon>Bacteria</taxon>
        <taxon>Thermotogati</taxon>
        <taxon>Deinococcota</taxon>
        <taxon>Deinococci</taxon>
        <taxon>Deinococcales</taxon>
        <taxon>Deinococcaceae</taxon>
        <taxon>Deinococcus</taxon>
    </lineage>
</organism>
<name>A0ABV8A1E2_9DEIO</name>
<dbReference type="RefSeq" id="WP_380075346.1">
    <property type="nucleotide sequence ID" value="NZ_JBHRZF010000001.1"/>
</dbReference>
<dbReference type="PANTHER" id="PTHR43280">
    <property type="entry name" value="ARAC-FAMILY TRANSCRIPTIONAL REGULATOR"/>
    <property type="match status" value="1"/>
</dbReference>
<dbReference type="Gene3D" id="1.10.10.60">
    <property type="entry name" value="Homeodomain-like"/>
    <property type="match status" value="2"/>
</dbReference>
<dbReference type="PROSITE" id="PS50113">
    <property type="entry name" value="PAC"/>
    <property type="match status" value="1"/>
</dbReference>
<keyword evidence="2" id="KW-0238">DNA-binding</keyword>
<dbReference type="Pfam" id="PF12833">
    <property type="entry name" value="HTH_18"/>
    <property type="match status" value="1"/>
</dbReference>
<dbReference type="InterPro" id="IPR013656">
    <property type="entry name" value="PAS_4"/>
</dbReference>
<keyword evidence="1" id="KW-0805">Transcription regulation</keyword>
<evidence type="ECO:0000256" key="1">
    <source>
        <dbReference type="ARBA" id="ARBA00023015"/>
    </source>
</evidence>
<evidence type="ECO:0000256" key="2">
    <source>
        <dbReference type="ARBA" id="ARBA00023125"/>
    </source>
</evidence>
<evidence type="ECO:0000313" key="6">
    <source>
        <dbReference type="EMBL" id="MFC3859176.1"/>
    </source>
</evidence>
<reference evidence="7" key="1">
    <citation type="journal article" date="2019" name="Int. J. Syst. Evol. Microbiol.">
        <title>The Global Catalogue of Microorganisms (GCM) 10K type strain sequencing project: providing services to taxonomists for standard genome sequencing and annotation.</title>
        <authorList>
            <consortium name="The Broad Institute Genomics Platform"/>
            <consortium name="The Broad Institute Genome Sequencing Center for Infectious Disease"/>
            <person name="Wu L."/>
            <person name="Ma J."/>
        </authorList>
    </citation>
    <scope>NUCLEOTIDE SEQUENCE [LARGE SCALE GENOMIC DNA]</scope>
    <source>
        <strain evidence="7">CCTCC AB 2013263</strain>
    </source>
</reference>
<evidence type="ECO:0000259" key="5">
    <source>
        <dbReference type="PROSITE" id="PS50113"/>
    </source>
</evidence>
<dbReference type="Pfam" id="PF08448">
    <property type="entry name" value="PAS_4"/>
    <property type="match status" value="1"/>
</dbReference>